<evidence type="ECO:0000256" key="3">
    <source>
        <dbReference type="ARBA" id="ARBA00011890"/>
    </source>
</evidence>
<dbReference type="EMBL" id="JAAXPG010000002">
    <property type="protein sequence ID" value="NKY96726.1"/>
    <property type="molecule type" value="Genomic_DNA"/>
</dbReference>
<comment type="caution">
    <text evidence="12">The sequence shown here is derived from an EMBL/GenBank/DDBJ whole genome shotgun (WGS) entry which is preliminary data.</text>
</comment>
<protein>
    <recommendedName>
        <fullName evidence="4">Protein-L-isoaspartate O-methyltransferase</fullName>
        <ecNumber evidence="3">2.1.1.77</ecNumber>
    </recommendedName>
    <alternativeName>
        <fullName evidence="11">L-isoaspartyl protein carboxyl methyltransferase</fullName>
    </alternativeName>
    <alternativeName>
        <fullName evidence="9">Protein L-isoaspartyl methyltransferase</fullName>
    </alternativeName>
    <alternativeName>
        <fullName evidence="10">Protein-beta-aspartate methyltransferase</fullName>
    </alternativeName>
</protein>
<reference evidence="12 13" key="1">
    <citation type="submission" date="2020-04" db="EMBL/GenBank/DDBJ databases">
        <title>MicrobeNet Type strains.</title>
        <authorList>
            <person name="Nicholson A.C."/>
        </authorList>
    </citation>
    <scope>NUCLEOTIDE SEQUENCE [LARGE SCALE GENOMIC DNA]</scope>
    <source>
        <strain evidence="12 13">ATCC 23612</strain>
    </source>
</reference>
<comment type="similarity">
    <text evidence="2">Belongs to the methyltransferase superfamily. L-isoaspartyl/D-aspartyl protein methyltransferase family.</text>
</comment>
<keyword evidence="5" id="KW-0963">Cytoplasm</keyword>
<dbReference type="NCBIfam" id="TIGR04364">
    <property type="entry name" value="methyltran_FxLD"/>
    <property type="match status" value="1"/>
</dbReference>
<evidence type="ECO:0000256" key="10">
    <source>
        <dbReference type="ARBA" id="ARBA00031323"/>
    </source>
</evidence>
<accession>A0A7X6M8U9</accession>
<dbReference type="CDD" id="cd02440">
    <property type="entry name" value="AdoMet_MTases"/>
    <property type="match status" value="1"/>
</dbReference>
<dbReference type="InterPro" id="IPR000682">
    <property type="entry name" value="PCMT"/>
</dbReference>
<evidence type="ECO:0000256" key="6">
    <source>
        <dbReference type="ARBA" id="ARBA00022603"/>
    </source>
</evidence>
<organism evidence="12 13">
    <name type="scientific">Nocardiopsis alborubida</name>
    <dbReference type="NCBI Taxonomy" id="146802"/>
    <lineage>
        <taxon>Bacteria</taxon>
        <taxon>Bacillati</taxon>
        <taxon>Actinomycetota</taxon>
        <taxon>Actinomycetes</taxon>
        <taxon>Streptosporangiales</taxon>
        <taxon>Nocardiopsidaceae</taxon>
        <taxon>Nocardiopsis</taxon>
    </lineage>
</organism>
<name>A0A7X6M8U9_9ACTN</name>
<comment type="subcellular location">
    <subcellularLocation>
        <location evidence="1">Cytoplasm</location>
    </subcellularLocation>
</comment>
<dbReference type="InterPro" id="IPR029063">
    <property type="entry name" value="SAM-dependent_MTases_sf"/>
</dbReference>
<dbReference type="PANTHER" id="PTHR11579:SF0">
    <property type="entry name" value="PROTEIN-L-ISOASPARTATE(D-ASPARTATE) O-METHYLTRANSFERASE"/>
    <property type="match status" value="1"/>
</dbReference>
<gene>
    <name evidence="12" type="primary">fxlM</name>
    <name evidence="12" type="ORF">HGB44_03415</name>
</gene>
<dbReference type="Pfam" id="PF01135">
    <property type="entry name" value="PCMT"/>
    <property type="match status" value="1"/>
</dbReference>
<dbReference type="PANTHER" id="PTHR11579">
    <property type="entry name" value="PROTEIN-L-ISOASPARTATE O-METHYLTRANSFERASE"/>
    <property type="match status" value="1"/>
</dbReference>
<keyword evidence="13" id="KW-1185">Reference proteome</keyword>
<sequence length="417" mass="45213">MTSTTTPSAHTLREAMVRKVVANRAHVGVPLAPAVEEALSQVPREAFLPGLELGEVYADQAVVTKRDTGRGVALSSVSAPTVIALMLDRADIRPGHRVLEIGSGGYNAALISELVGQHGQVTSIDIDTDVIDRAHRCLTGAGYTDVHLAVADGEYAFSSRAPFDRIIVTAGAWDVPAAWAEQLVPGGRLVVPMRIRGLTRCLTLEHTGQGHWSALSQDLCGFVRITGAGEHWEDMPYLNDTDGQRVGLRLEDGPDVDVQALRTALTQEPVTAWSQALVAYDEATDAQDLWLATVIDDWALLTADPGAVKAKLVKPTWNHGTPALIAPDGASFAYRTLRRHPDREDRWQFGAIGHGPTGAATAERLCALIQEWDHDYRHGPDPSITLVPADTPNDQLPPGRVVDKRHTRLVLNWTNRP</sequence>
<keyword evidence="7 12" id="KW-0808">Transferase</keyword>
<evidence type="ECO:0000256" key="7">
    <source>
        <dbReference type="ARBA" id="ARBA00022679"/>
    </source>
</evidence>
<dbReference type="GO" id="GO:0005737">
    <property type="term" value="C:cytoplasm"/>
    <property type="evidence" value="ECO:0007669"/>
    <property type="project" value="UniProtKB-SubCell"/>
</dbReference>
<dbReference type="Proteomes" id="UP000553209">
    <property type="component" value="Unassembled WGS sequence"/>
</dbReference>
<evidence type="ECO:0000256" key="5">
    <source>
        <dbReference type="ARBA" id="ARBA00022490"/>
    </source>
</evidence>
<keyword evidence="8" id="KW-0949">S-adenosyl-L-methionine</keyword>
<evidence type="ECO:0000256" key="1">
    <source>
        <dbReference type="ARBA" id="ARBA00004496"/>
    </source>
</evidence>
<proteinExistence type="inferred from homology"/>
<dbReference type="RefSeq" id="WP_061080289.1">
    <property type="nucleotide sequence ID" value="NZ_JAAXPG010000002.1"/>
</dbReference>
<dbReference type="GO" id="GO:0004719">
    <property type="term" value="F:protein-L-isoaspartate (D-aspartate) O-methyltransferase activity"/>
    <property type="evidence" value="ECO:0007669"/>
    <property type="project" value="UniProtKB-EC"/>
</dbReference>
<dbReference type="GO" id="GO:0032259">
    <property type="term" value="P:methylation"/>
    <property type="evidence" value="ECO:0007669"/>
    <property type="project" value="UniProtKB-KW"/>
</dbReference>
<dbReference type="EC" id="2.1.1.77" evidence="3"/>
<evidence type="ECO:0000256" key="11">
    <source>
        <dbReference type="ARBA" id="ARBA00031350"/>
    </source>
</evidence>
<dbReference type="Gene3D" id="3.40.50.150">
    <property type="entry name" value="Vaccinia Virus protein VP39"/>
    <property type="match status" value="1"/>
</dbReference>
<evidence type="ECO:0000256" key="4">
    <source>
        <dbReference type="ARBA" id="ARBA00013346"/>
    </source>
</evidence>
<evidence type="ECO:0000256" key="2">
    <source>
        <dbReference type="ARBA" id="ARBA00005369"/>
    </source>
</evidence>
<dbReference type="SUPFAM" id="SSF53335">
    <property type="entry name" value="S-adenosyl-L-methionine-dependent methyltransferases"/>
    <property type="match status" value="1"/>
</dbReference>
<dbReference type="InterPro" id="IPR027573">
    <property type="entry name" value="Methyltran_FxLD"/>
</dbReference>
<evidence type="ECO:0000313" key="12">
    <source>
        <dbReference type="EMBL" id="NKY96726.1"/>
    </source>
</evidence>
<evidence type="ECO:0000256" key="8">
    <source>
        <dbReference type="ARBA" id="ARBA00022691"/>
    </source>
</evidence>
<keyword evidence="6 12" id="KW-0489">Methyltransferase</keyword>
<dbReference type="AlphaFoldDB" id="A0A7X6M8U9"/>
<evidence type="ECO:0000256" key="9">
    <source>
        <dbReference type="ARBA" id="ARBA00030757"/>
    </source>
</evidence>
<evidence type="ECO:0000313" key="13">
    <source>
        <dbReference type="Proteomes" id="UP000553209"/>
    </source>
</evidence>